<dbReference type="PANTHER" id="PTHR43026:SF1">
    <property type="entry name" value="2-HYDROXYACID DEHYDROGENASE HOMOLOG 1-RELATED"/>
    <property type="match status" value="1"/>
</dbReference>
<name>A0A7X2N3C1_9FIRM</name>
<evidence type="ECO:0000256" key="3">
    <source>
        <dbReference type="RuleBase" id="RU003719"/>
    </source>
</evidence>
<accession>A0A7X2N3C1</accession>
<dbReference type="InterPro" id="IPR006139">
    <property type="entry name" value="D-isomer_2_OHA_DH_cat_dom"/>
</dbReference>
<feature type="domain" description="D-isomer specific 2-hydroxyacid dehydrogenase NAD-binding" evidence="5">
    <location>
        <begin position="110"/>
        <end position="295"/>
    </location>
</feature>
<dbReference type="GO" id="GO:0008720">
    <property type="term" value="F:D-lactate dehydrogenase (NAD+) activity"/>
    <property type="evidence" value="ECO:0007669"/>
    <property type="project" value="TreeGrafter"/>
</dbReference>
<comment type="similarity">
    <text evidence="1 3">Belongs to the D-isomer specific 2-hydroxyacid dehydrogenase family.</text>
</comment>
<reference evidence="6 7" key="1">
    <citation type="submission" date="2019-08" db="EMBL/GenBank/DDBJ databases">
        <title>In-depth cultivation of the pig gut microbiome towards novel bacterial diversity and tailored functional studies.</title>
        <authorList>
            <person name="Wylensek D."/>
            <person name="Hitch T.C.A."/>
            <person name="Clavel T."/>
        </authorList>
    </citation>
    <scope>NUCLEOTIDE SEQUENCE [LARGE SCALE GENOMIC DNA]</scope>
    <source>
        <strain evidence="6 7">LKV-178-WT-2G</strain>
    </source>
</reference>
<organism evidence="6 7">
    <name type="scientific">Floccifex porci</name>
    <dbReference type="NCBI Taxonomy" id="2606629"/>
    <lineage>
        <taxon>Bacteria</taxon>
        <taxon>Bacillati</taxon>
        <taxon>Bacillota</taxon>
        <taxon>Erysipelotrichia</taxon>
        <taxon>Erysipelotrichales</taxon>
        <taxon>Erysipelotrichaceae</taxon>
        <taxon>Floccifex</taxon>
    </lineage>
</organism>
<dbReference type="Proteomes" id="UP000470082">
    <property type="component" value="Unassembled WGS sequence"/>
</dbReference>
<dbReference type="SUPFAM" id="SSF51735">
    <property type="entry name" value="NAD(P)-binding Rossmann-fold domains"/>
    <property type="match status" value="1"/>
</dbReference>
<sequence length="326" mass="37059">MKILVCDVCDFEQEKLNEIKKNCEDELILTNEPLSLSLLDQQDSIDGISILGYSYVDESILDKMSEKQIRYLSTRTIGYDHIDVTYAKSKGIHVYHAYYDPNNVADFTIMLMLILLRKAKVSICRSLVNDFSLDGLQGRELRSLTVGVIGTGKIGSTVIKNLSGFGCKIIAYDPFEKEEVKQYASYVPLDELYQKSDIITLHIPLTKENYHMIQAKTIDKMKKGVILINTARGQLIHTKDLIDALEQEKIAGAGIDTLEEENGVMHEHIGVRIIDNRDLLYLKQFPNVVYTQHYAFYTKEACDSMIVCGIRSIQDGYHQIKTICEI</sequence>
<evidence type="ECO:0000259" key="4">
    <source>
        <dbReference type="Pfam" id="PF00389"/>
    </source>
</evidence>
<comment type="caution">
    <text evidence="6">The sequence shown here is derived from an EMBL/GenBank/DDBJ whole genome shotgun (WGS) entry which is preliminary data.</text>
</comment>
<keyword evidence="7" id="KW-1185">Reference proteome</keyword>
<dbReference type="AlphaFoldDB" id="A0A7X2N3C1"/>
<dbReference type="SUPFAM" id="SSF52283">
    <property type="entry name" value="Formate/glycerate dehydrogenase catalytic domain-like"/>
    <property type="match status" value="1"/>
</dbReference>
<dbReference type="Pfam" id="PF02826">
    <property type="entry name" value="2-Hacid_dh_C"/>
    <property type="match status" value="1"/>
</dbReference>
<dbReference type="InterPro" id="IPR036291">
    <property type="entry name" value="NAD(P)-bd_dom_sf"/>
</dbReference>
<dbReference type="InterPro" id="IPR006140">
    <property type="entry name" value="D-isomer_DH_NAD-bd"/>
</dbReference>
<protein>
    <submittedName>
        <fullName evidence="6">Lactate dehydrogenase</fullName>
    </submittedName>
</protein>
<dbReference type="RefSeq" id="WP_154460210.1">
    <property type="nucleotide sequence ID" value="NZ_JAQYTQ010000067.1"/>
</dbReference>
<feature type="domain" description="D-isomer specific 2-hydroxyacid dehydrogenase catalytic" evidence="4">
    <location>
        <begin position="4"/>
        <end position="318"/>
    </location>
</feature>
<evidence type="ECO:0000313" key="6">
    <source>
        <dbReference type="EMBL" id="MSS01672.1"/>
    </source>
</evidence>
<dbReference type="InterPro" id="IPR029752">
    <property type="entry name" value="D-isomer_DH_CS1"/>
</dbReference>
<dbReference type="EMBL" id="VUMM01000010">
    <property type="protein sequence ID" value="MSS01672.1"/>
    <property type="molecule type" value="Genomic_DNA"/>
</dbReference>
<dbReference type="PROSITE" id="PS00065">
    <property type="entry name" value="D_2_HYDROXYACID_DH_1"/>
    <property type="match status" value="1"/>
</dbReference>
<keyword evidence="3" id="KW-0560">Oxidoreductase</keyword>
<evidence type="ECO:0000259" key="5">
    <source>
        <dbReference type="Pfam" id="PF02826"/>
    </source>
</evidence>
<evidence type="ECO:0000313" key="7">
    <source>
        <dbReference type="Proteomes" id="UP000470082"/>
    </source>
</evidence>
<evidence type="ECO:0000256" key="1">
    <source>
        <dbReference type="ARBA" id="ARBA00005854"/>
    </source>
</evidence>
<proteinExistence type="inferred from homology"/>
<dbReference type="PANTHER" id="PTHR43026">
    <property type="entry name" value="2-HYDROXYACID DEHYDROGENASE HOMOLOG 1-RELATED"/>
    <property type="match status" value="1"/>
</dbReference>
<evidence type="ECO:0000256" key="2">
    <source>
        <dbReference type="ARBA" id="ARBA00023027"/>
    </source>
</evidence>
<dbReference type="Gene3D" id="3.40.50.720">
    <property type="entry name" value="NAD(P)-binding Rossmann-like Domain"/>
    <property type="match status" value="2"/>
</dbReference>
<dbReference type="GO" id="GO:0051287">
    <property type="term" value="F:NAD binding"/>
    <property type="evidence" value="ECO:0007669"/>
    <property type="project" value="InterPro"/>
</dbReference>
<gene>
    <name evidence="6" type="ORF">FYJ50_06115</name>
</gene>
<keyword evidence="2" id="KW-0520">NAD</keyword>
<dbReference type="InterPro" id="IPR058205">
    <property type="entry name" value="D-LDH-like"/>
</dbReference>
<dbReference type="Pfam" id="PF00389">
    <property type="entry name" value="2-Hacid_dh"/>
    <property type="match status" value="1"/>
</dbReference>